<feature type="transmembrane region" description="Helical" evidence="1">
    <location>
        <begin position="373"/>
        <end position="397"/>
    </location>
</feature>
<evidence type="ECO:0000313" key="3">
    <source>
        <dbReference type="Proteomes" id="UP000220797"/>
    </source>
</evidence>
<feature type="transmembrane region" description="Helical" evidence="1">
    <location>
        <begin position="152"/>
        <end position="177"/>
    </location>
</feature>
<evidence type="ECO:0000256" key="1">
    <source>
        <dbReference type="SAM" id="Phobius"/>
    </source>
</evidence>
<keyword evidence="1" id="KW-0472">Membrane</keyword>
<dbReference type="OrthoDB" id="371835at2759"/>
<feature type="transmembrane region" description="Helical" evidence="1">
    <location>
        <begin position="409"/>
        <end position="434"/>
    </location>
</feature>
<dbReference type="VEuPathDB" id="PlasmoDB:PGAL8A_00100200"/>
<proteinExistence type="predicted"/>
<dbReference type="Proteomes" id="UP000220797">
    <property type="component" value="Unassembled WGS sequence"/>
</dbReference>
<protein>
    <submittedName>
        <fullName evidence="2">Uncharacterized protein</fullName>
    </submittedName>
</protein>
<dbReference type="AlphaFoldDB" id="A0A1J1GLJ5"/>
<keyword evidence="1" id="KW-1133">Transmembrane helix</keyword>
<evidence type="ECO:0000313" key="2">
    <source>
        <dbReference type="EMBL" id="CRG93296.1"/>
    </source>
</evidence>
<dbReference type="EMBL" id="CVMV01000015">
    <property type="protein sequence ID" value="CRG93296.1"/>
    <property type="molecule type" value="Genomic_DNA"/>
</dbReference>
<feature type="transmembrane region" description="Helical" evidence="1">
    <location>
        <begin position="85"/>
        <end position="107"/>
    </location>
</feature>
<name>A0A1J1GLJ5_PLAGA</name>
<keyword evidence="3" id="KW-1185">Reference proteome</keyword>
<keyword evidence="1" id="KW-0812">Transmembrane</keyword>
<gene>
    <name evidence="2" type="ORF">PGAL8A_00100200</name>
</gene>
<dbReference type="GeneID" id="39729526"/>
<comment type="caution">
    <text evidence="2">The sequence shown here is derived from an EMBL/GenBank/DDBJ whole genome shotgun (WGS) entry which is preliminary data.</text>
</comment>
<reference evidence="2" key="1">
    <citation type="submission" date="2015-04" db="EMBL/GenBank/DDBJ databases">
        <authorList>
            <consortium name="Pathogen Informatics"/>
        </authorList>
    </citation>
    <scope>NUCLEOTIDE SEQUENCE [LARGE SCALE GENOMIC DNA]</scope>
    <source>
        <strain evidence="2">8A</strain>
    </source>
</reference>
<feature type="transmembrane region" description="Helical" evidence="1">
    <location>
        <begin position="749"/>
        <end position="779"/>
    </location>
</feature>
<sequence>MSQINNVNRAISLTESVREHLNQLNELVTSEFGYFCENNNVEYSIDKMDSFSKTPLMPFFSSWRMDDLYNFDLGSILSILKRNNFFMSCFLFLCIFSCIYFISFILYSNCTRRIIKLFTSCCTRITKKKKEDEYDNDKSENSKNVLKIFKNILIYFFLCVLLCALIAMGSFCLHYFFKTKKDIHMNICNVSRTFENLIKDKCSNRTNDNMSCFSVENVINDTILILQKYKDIKKQIEDNSLVDVNKPIPALIKFKNSFNNLKKLKNNLSVNNNMLERRYLHVYPGLISLEKSLESIINEGNNNLKKTEGTTVQIKRKIKTTFDRIDYYIEQNFRTHFSYITNIIQSTSYIISDFNDKYSSKENINKYSNIVPFIYIILLIPPLIILIGLILYIVCILKGDYTGNHNSFYKLFGLFSAYFGFLTIITLIITTFFLTISILGGTTCVITEDLLQKRINFNFKNITIVDKCIKNENAAIIDESHVNLLIRKFNTFNINDTEEKLKEHENFFNDIKKKFYENANKIFDYMWIIIMKKDGNRYYNKIKSNEIKSPLIAIGIVKENFNFGGRDFIGIDEYLRILNQRIFPNNNNNKLCFEDNTCENDQNKYNITAKSSINDQKYIQFRDKINVLIKEDIDELVQLFILKAKIRNEKIFDVSDLDSTITEKLNWKNYTPKTTETTRNKSIIYNYITSIIESINFTEIKNFCNKIKIQYSSMTELIVQTIRSISRNSRCNKIIKEINKMKYFFCNKFIINLTTLSIFSFSFSVVSFFLWFVFLFLWLRHKLSVM</sequence>
<organism evidence="2 3">
    <name type="scientific">Plasmodium gallinaceum</name>
    <dbReference type="NCBI Taxonomy" id="5849"/>
    <lineage>
        <taxon>Eukaryota</taxon>
        <taxon>Sar</taxon>
        <taxon>Alveolata</taxon>
        <taxon>Apicomplexa</taxon>
        <taxon>Aconoidasida</taxon>
        <taxon>Haemosporida</taxon>
        <taxon>Plasmodiidae</taxon>
        <taxon>Plasmodium</taxon>
        <taxon>Plasmodium (Haemamoeba)</taxon>
    </lineage>
</organism>
<accession>A0A1J1GLJ5</accession>
<dbReference type="RefSeq" id="XP_028526118.1">
    <property type="nucleotide sequence ID" value="XM_028672666.1"/>
</dbReference>